<protein>
    <submittedName>
        <fullName evidence="1">Uncharacterized protein</fullName>
    </submittedName>
</protein>
<dbReference type="Proteomes" id="UP000609172">
    <property type="component" value="Unassembled WGS sequence"/>
</dbReference>
<comment type="caution">
    <text evidence="1">The sequence shown here is derived from an EMBL/GenBank/DDBJ whole genome shotgun (WGS) entry which is preliminary data.</text>
</comment>
<dbReference type="AlphaFoldDB" id="A0A934UL27"/>
<proteinExistence type="predicted"/>
<reference evidence="1" key="1">
    <citation type="submission" date="2020-12" db="EMBL/GenBank/DDBJ databases">
        <title>Bacterial novel species Flavobacterium sp. SE-1-e isolated from soil.</title>
        <authorList>
            <person name="Jung H.-Y."/>
        </authorList>
    </citation>
    <scope>NUCLEOTIDE SEQUENCE</scope>
    <source>
        <strain evidence="1">SE-1-e</strain>
    </source>
</reference>
<keyword evidence="2" id="KW-1185">Reference proteome</keyword>
<evidence type="ECO:0000313" key="2">
    <source>
        <dbReference type="Proteomes" id="UP000609172"/>
    </source>
</evidence>
<gene>
    <name evidence="1" type="ORF">I5M07_14565</name>
</gene>
<name>A0A934UL27_9FLAO</name>
<accession>A0A934UL27</accession>
<organism evidence="1 2">
    <name type="scientific">Flavobacterium agrisoli</name>
    <dbReference type="NCBI Taxonomy" id="2793066"/>
    <lineage>
        <taxon>Bacteria</taxon>
        <taxon>Pseudomonadati</taxon>
        <taxon>Bacteroidota</taxon>
        <taxon>Flavobacteriia</taxon>
        <taxon>Flavobacteriales</taxon>
        <taxon>Flavobacteriaceae</taxon>
        <taxon>Flavobacterium</taxon>
    </lineage>
</organism>
<dbReference type="RefSeq" id="WP_200107180.1">
    <property type="nucleotide sequence ID" value="NZ_JAEHFV010000008.1"/>
</dbReference>
<sequence>MKKKLEADLISIAHRILKLKNKSDINQLYLETQKLYEKLSVLKFVEDHFEGAKPTIGRSEIESQLETAFESAPIALEVPVTTEEPIILEEITATAAEISIEETPAIRIEEETIEAVEITENTEVIAEKPVDYPVFKEEEKKAIEMVTETHFSEFEPAFELEEEEEEIEEPQLITKPQAVQISFEDLMGISYKEAQFVKVEDVEKTPVAPPKAVQEQKTEPEIAVLEPKEIKPMSLNERLSKGIQIDLNDRLAFTKHLFDNSPEDYNRVLNQLTTFDTYGETKQFIEDMVKPDYNNWQGKDDYAHRFMEILERKFL</sequence>
<evidence type="ECO:0000313" key="1">
    <source>
        <dbReference type="EMBL" id="MBK0371055.1"/>
    </source>
</evidence>
<dbReference type="EMBL" id="JAEHFV010000008">
    <property type="protein sequence ID" value="MBK0371055.1"/>
    <property type="molecule type" value="Genomic_DNA"/>
</dbReference>